<evidence type="ECO:0000313" key="2">
    <source>
        <dbReference type="Proteomes" id="UP000762676"/>
    </source>
</evidence>
<gene>
    <name evidence="1" type="ORF">ElyMa_006888100</name>
</gene>
<dbReference type="AlphaFoldDB" id="A0AAV4JEX5"/>
<accession>A0AAV4JEX5</accession>
<proteinExistence type="predicted"/>
<dbReference type="EMBL" id="BMAT01013776">
    <property type="protein sequence ID" value="GFS20002.1"/>
    <property type="molecule type" value="Genomic_DNA"/>
</dbReference>
<name>A0AAV4JEX5_9GAST</name>
<evidence type="ECO:0000313" key="1">
    <source>
        <dbReference type="EMBL" id="GFS20002.1"/>
    </source>
</evidence>
<organism evidence="1 2">
    <name type="scientific">Elysia marginata</name>
    <dbReference type="NCBI Taxonomy" id="1093978"/>
    <lineage>
        <taxon>Eukaryota</taxon>
        <taxon>Metazoa</taxon>
        <taxon>Spiralia</taxon>
        <taxon>Lophotrochozoa</taxon>
        <taxon>Mollusca</taxon>
        <taxon>Gastropoda</taxon>
        <taxon>Heterobranchia</taxon>
        <taxon>Euthyneura</taxon>
        <taxon>Panpulmonata</taxon>
        <taxon>Sacoglossa</taxon>
        <taxon>Placobranchoidea</taxon>
        <taxon>Plakobranchidae</taxon>
        <taxon>Elysia</taxon>
    </lineage>
</organism>
<keyword evidence="2" id="KW-1185">Reference proteome</keyword>
<comment type="caution">
    <text evidence="1">The sequence shown here is derived from an EMBL/GenBank/DDBJ whole genome shotgun (WGS) entry which is preliminary data.</text>
</comment>
<dbReference type="Proteomes" id="UP000762676">
    <property type="component" value="Unassembled WGS sequence"/>
</dbReference>
<sequence length="123" mass="14475">MYGEEAVKETKQIALGNTTGLVGWSIFDDEGCYLLQCWNWASFFPQQKGDKMCKHTRKMCFRLTWCLTPPCIEILFFNKTMQEFTQPDICTLNSFLSKATSKFCRTLIQSNICQWDYLQRRLD</sequence>
<protein>
    <submittedName>
        <fullName evidence="1">Uncharacterized protein</fullName>
    </submittedName>
</protein>
<reference evidence="1 2" key="1">
    <citation type="journal article" date="2021" name="Elife">
        <title>Chloroplast acquisition without the gene transfer in kleptoplastic sea slugs, Plakobranchus ocellatus.</title>
        <authorList>
            <person name="Maeda T."/>
            <person name="Takahashi S."/>
            <person name="Yoshida T."/>
            <person name="Shimamura S."/>
            <person name="Takaki Y."/>
            <person name="Nagai Y."/>
            <person name="Toyoda A."/>
            <person name="Suzuki Y."/>
            <person name="Arimoto A."/>
            <person name="Ishii H."/>
            <person name="Satoh N."/>
            <person name="Nishiyama T."/>
            <person name="Hasebe M."/>
            <person name="Maruyama T."/>
            <person name="Minagawa J."/>
            <person name="Obokata J."/>
            <person name="Shigenobu S."/>
        </authorList>
    </citation>
    <scope>NUCLEOTIDE SEQUENCE [LARGE SCALE GENOMIC DNA]</scope>
</reference>